<evidence type="ECO:0000313" key="17">
    <source>
        <dbReference type="EMBL" id="BAN41050.1"/>
    </source>
</evidence>
<dbReference type="VEuPathDB" id="AmoebaDB:EIN_269060"/>
<dbReference type="Gene3D" id="3.40.350.10">
    <property type="entry name" value="Creatinase/prolidase N-terminal domain"/>
    <property type="match status" value="1"/>
</dbReference>
<keyword evidence="5" id="KW-0378">Hydrolase</keyword>
<accession>S0AZV4</accession>
<dbReference type="SUPFAM" id="SSF53092">
    <property type="entry name" value="Creatinase/prolidase N-terminal domain"/>
    <property type="match status" value="1"/>
</dbReference>
<evidence type="ECO:0000256" key="7">
    <source>
        <dbReference type="ARBA" id="ARBA00023049"/>
    </source>
</evidence>
<dbReference type="Pfam" id="PF05195">
    <property type="entry name" value="AMP_N"/>
    <property type="match status" value="1"/>
</dbReference>
<evidence type="ECO:0000256" key="15">
    <source>
        <dbReference type="ARBA" id="ARBA00048994"/>
    </source>
</evidence>
<dbReference type="InterPro" id="IPR052433">
    <property type="entry name" value="X-Pro_dipept-like"/>
</dbReference>
<evidence type="ECO:0000256" key="2">
    <source>
        <dbReference type="ARBA" id="ARBA00011738"/>
    </source>
</evidence>
<keyword evidence="4" id="KW-0479">Metal-binding</keyword>
<comment type="cofactor">
    <cofactor evidence="1">
        <name>Mn(2+)</name>
        <dbReference type="ChEBI" id="CHEBI:29035"/>
    </cofactor>
</comment>
<dbReference type="Gene3D" id="3.90.230.10">
    <property type="entry name" value="Creatinase/methionine aminopeptidase superfamily"/>
    <property type="match status" value="1"/>
</dbReference>
<name>S0AZV4_ENTIV</name>
<dbReference type="GO" id="GO:0030145">
    <property type="term" value="F:manganese ion binding"/>
    <property type="evidence" value="ECO:0007669"/>
    <property type="project" value="InterPro"/>
</dbReference>
<protein>
    <recommendedName>
        <fullName evidence="11">Xaa-Pro dipeptidase</fullName>
        <ecNumber evidence="10">3.4.13.9</ecNumber>
    </recommendedName>
    <alternativeName>
        <fullName evidence="14">Imidodipeptidase</fullName>
    </alternativeName>
    <alternativeName>
        <fullName evidence="12">Peptidase D</fullName>
    </alternativeName>
    <alternativeName>
        <fullName evidence="13">Proline dipeptidase</fullName>
    </alternativeName>
</protein>
<dbReference type="PANTHER" id="PTHR48480:SF2">
    <property type="entry name" value="PEPTIDASE D"/>
    <property type="match status" value="1"/>
</dbReference>
<organism evidence="17">
    <name type="scientific">Entamoeba invadens</name>
    <dbReference type="NCBI Taxonomy" id="33085"/>
    <lineage>
        <taxon>Eukaryota</taxon>
        <taxon>Amoebozoa</taxon>
        <taxon>Evosea</taxon>
        <taxon>Archamoebae</taxon>
        <taxon>Mastigamoebida</taxon>
        <taxon>Entamoebidae</taxon>
        <taxon>Entamoeba</taxon>
    </lineage>
</organism>
<comment type="subunit">
    <text evidence="2">Homodimer.</text>
</comment>
<comment type="similarity">
    <text evidence="9">Belongs to the peptidase M24B family. Eukaryotic-type prolidase subfamily.</text>
</comment>
<evidence type="ECO:0000256" key="11">
    <source>
        <dbReference type="ARBA" id="ARBA00044141"/>
    </source>
</evidence>
<keyword evidence="3" id="KW-0645">Protease</keyword>
<evidence type="ECO:0000256" key="8">
    <source>
        <dbReference type="ARBA" id="ARBA00023211"/>
    </source>
</evidence>
<feature type="domain" description="Aminopeptidase P N-terminal" evidence="16">
    <location>
        <begin position="19"/>
        <end position="144"/>
    </location>
</feature>
<dbReference type="InterPro" id="IPR007865">
    <property type="entry name" value="Aminopep_P_N"/>
</dbReference>
<dbReference type="GO" id="GO:0070006">
    <property type="term" value="F:metalloaminopeptidase activity"/>
    <property type="evidence" value="ECO:0007669"/>
    <property type="project" value="InterPro"/>
</dbReference>
<dbReference type="SMART" id="SM01011">
    <property type="entry name" value="AMP_N"/>
    <property type="match status" value="1"/>
</dbReference>
<sequence length="471" mass="53480">MSQVITYDIHKLHKGTTTHFLKYFKAAEKDKNAIIFLEGGLELPFYDTDGEYLFRQESNFHYLFGVKEAGFLGLIKMDGTRVLFLPQLPAALQIVLGPNLTPEAVKEMYGVEEVYFDTQVEEVLAKINPSLIYIYADGVNTDSGLKPAPLRTKCVNNYKLETQTLHEALLEARTVKTLEEINLMRTAINGTAEAHRQCMKFYAPGKYEFEMEAQFYKVAYGTFGMRNFGYFPICASGTSAATLHYGHAGHPNRKVMQSGELLMMDVGTECFRYATDLTLTYPVNGKFTEDQKVLYEIVLKCQEECENAIKPGLHWYEIHDLANKVLLSGLKEAGYVTGDVDEMFKNDVHFYFMPHGIGHLIGVDTHDVGGFNKGIERSSNCSLKKCRSNRILEAGNIYTVEPGVYFIPFLLESGLKDEKVKKFLVEEKIRKAWNFGGIRIEDDVLVTENGHETLPKDIPRTVKEIEEFMKH</sequence>
<dbReference type="InterPro" id="IPR036005">
    <property type="entry name" value="Creatinase/aminopeptidase-like"/>
</dbReference>
<evidence type="ECO:0000259" key="16">
    <source>
        <dbReference type="SMART" id="SM01011"/>
    </source>
</evidence>
<evidence type="ECO:0000256" key="10">
    <source>
        <dbReference type="ARBA" id="ARBA00044051"/>
    </source>
</evidence>
<dbReference type="AlphaFoldDB" id="S0AZV4"/>
<dbReference type="Pfam" id="PF00557">
    <property type="entry name" value="Peptidase_M24"/>
    <property type="match status" value="1"/>
</dbReference>
<keyword evidence="7" id="KW-0482">Metalloprotease</keyword>
<evidence type="ECO:0000256" key="6">
    <source>
        <dbReference type="ARBA" id="ARBA00022997"/>
    </source>
</evidence>
<dbReference type="InterPro" id="IPR000994">
    <property type="entry name" value="Pept_M24"/>
</dbReference>
<dbReference type="GO" id="GO:0006508">
    <property type="term" value="P:proteolysis"/>
    <property type="evidence" value="ECO:0007669"/>
    <property type="project" value="UniProtKB-KW"/>
</dbReference>
<dbReference type="EMBL" id="AK422583">
    <property type="protein sequence ID" value="BAN41050.1"/>
    <property type="molecule type" value="mRNA"/>
</dbReference>
<keyword evidence="8" id="KW-0464">Manganese</keyword>
<dbReference type="GO" id="GO:0102009">
    <property type="term" value="F:proline dipeptidase activity"/>
    <property type="evidence" value="ECO:0007669"/>
    <property type="project" value="UniProtKB-EC"/>
</dbReference>
<evidence type="ECO:0000256" key="13">
    <source>
        <dbReference type="ARBA" id="ARBA00044284"/>
    </source>
</evidence>
<dbReference type="EC" id="3.4.13.9" evidence="10"/>
<dbReference type="SUPFAM" id="SSF55920">
    <property type="entry name" value="Creatinase/aminopeptidase"/>
    <property type="match status" value="1"/>
</dbReference>
<comment type="catalytic activity">
    <reaction evidence="15">
        <text>Xaa-L-Pro dipeptide + H2O = an L-alpha-amino acid + L-proline</text>
        <dbReference type="Rhea" id="RHEA:76407"/>
        <dbReference type="ChEBI" id="CHEBI:15377"/>
        <dbReference type="ChEBI" id="CHEBI:59869"/>
        <dbReference type="ChEBI" id="CHEBI:60039"/>
        <dbReference type="ChEBI" id="CHEBI:195196"/>
        <dbReference type="EC" id="3.4.13.9"/>
    </reaction>
</comment>
<keyword evidence="6" id="KW-0224">Dipeptidase</keyword>
<reference evidence="17" key="1">
    <citation type="submission" date="2012-06" db="EMBL/GenBank/DDBJ databases">
        <title>Short 5' UTR of Entamoeba genes.</title>
        <authorList>
            <person name="Hiranuka K."/>
            <person name="Kumagai M."/>
            <person name="Wakaguri H."/>
            <person name="Suzuki Y."/>
            <person name="Sugano S."/>
            <person name="Watanabe J."/>
            <person name="Makioka A."/>
        </authorList>
    </citation>
    <scope>NUCLEOTIDE SEQUENCE</scope>
    <source>
        <strain evidence="17">IP1</strain>
    </source>
</reference>
<dbReference type="PANTHER" id="PTHR48480">
    <property type="match status" value="1"/>
</dbReference>
<evidence type="ECO:0000256" key="4">
    <source>
        <dbReference type="ARBA" id="ARBA00022723"/>
    </source>
</evidence>
<proteinExistence type="evidence at transcript level"/>
<dbReference type="InterPro" id="IPR029149">
    <property type="entry name" value="Creatin/AminoP/Spt16_N"/>
</dbReference>
<dbReference type="CDD" id="cd01087">
    <property type="entry name" value="Prolidase"/>
    <property type="match status" value="1"/>
</dbReference>
<evidence type="ECO:0000256" key="3">
    <source>
        <dbReference type="ARBA" id="ARBA00022670"/>
    </source>
</evidence>
<evidence type="ECO:0000256" key="1">
    <source>
        <dbReference type="ARBA" id="ARBA00001936"/>
    </source>
</evidence>
<evidence type="ECO:0000256" key="14">
    <source>
        <dbReference type="ARBA" id="ARBA00044351"/>
    </source>
</evidence>
<evidence type="ECO:0000256" key="12">
    <source>
        <dbReference type="ARBA" id="ARBA00044252"/>
    </source>
</evidence>
<evidence type="ECO:0000256" key="5">
    <source>
        <dbReference type="ARBA" id="ARBA00022801"/>
    </source>
</evidence>
<evidence type="ECO:0000256" key="9">
    <source>
        <dbReference type="ARBA" id="ARBA00043990"/>
    </source>
</evidence>